<dbReference type="Proteomes" id="UP000027002">
    <property type="component" value="Chromosome 1"/>
</dbReference>
<evidence type="ECO:0000259" key="4">
    <source>
        <dbReference type="PROSITE" id="PS50002"/>
    </source>
</evidence>
<dbReference type="GeneID" id="66061807"/>
<feature type="compositionally biased region" description="Basic and acidic residues" evidence="3">
    <location>
        <begin position="116"/>
        <end position="129"/>
    </location>
</feature>
<accession>A0A8E5MDZ6</accession>
<organism evidence="5 6">
    <name type="scientific">Ustilaginoidea virens</name>
    <name type="common">Rice false smut fungus</name>
    <name type="synonym">Villosiclava virens</name>
    <dbReference type="NCBI Taxonomy" id="1159556"/>
    <lineage>
        <taxon>Eukaryota</taxon>
        <taxon>Fungi</taxon>
        <taxon>Dikarya</taxon>
        <taxon>Ascomycota</taxon>
        <taxon>Pezizomycotina</taxon>
        <taxon>Sordariomycetes</taxon>
        <taxon>Hypocreomycetidae</taxon>
        <taxon>Hypocreales</taxon>
        <taxon>Clavicipitaceae</taxon>
        <taxon>Ustilaginoidea</taxon>
    </lineage>
</organism>
<evidence type="ECO:0000313" key="5">
    <source>
        <dbReference type="EMBL" id="QUC16788.1"/>
    </source>
</evidence>
<feature type="compositionally biased region" description="Low complexity" evidence="3">
    <location>
        <begin position="958"/>
        <end position="967"/>
    </location>
</feature>
<dbReference type="Pfam" id="PF25459">
    <property type="entry name" value="AIM3_BBC1_C"/>
    <property type="match status" value="1"/>
</dbReference>
<protein>
    <recommendedName>
        <fullName evidence="4">SH3 domain-containing protein</fullName>
    </recommendedName>
</protein>
<dbReference type="PROSITE" id="PS50002">
    <property type="entry name" value="SH3"/>
    <property type="match status" value="1"/>
</dbReference>
<feature type="compositionally biased region" description="Basic and acidic residues" evidence="3">
    <location>
        <begin position="313"/>
        <end position="324"/>
    </location>
</feature>
<evidence type="ECO:0000256" key="3">
    <source>
        <dbReference type="SAM" id="MobiDB-lite"/>
    </source>
</evidence>
<evidence type="ECO:0000313" key="6">
    <source>
        <dbReference type="Proteomes" id="UP000027002"/>
    </source>
</evidence>
<dbReference type="OrthoDB" id="207120at2759"/>
<feature type="compositionally biased region" description="Basic and acidic residues" evidence="3">
    <location>
        <begin position="246"/>
        <end position="269"/>
    </location>
</feature>
<dbReference type="EMBL" id="CP072753">
    <property type="protein sequence ID" value="QUC16788.1"/>
    <property type="molecule type" value="Genomic_DNA"/>
</dbReference>
<feature type="compositionally biased region" description="Acidic residues" evidence="3">
    <location>
        <begin position="412"/>
        <end position="424"/>
    </location>
</feature>
<dbReference type="PANTHER" id="PTHR45929">
    <property type="entry name" value="JAK PATHWAY SIGNAL TRANSDUCTION ADAPTOR MOLECULE"/>
    <property type="match status" value="1"/>
</dbReference>
<keyword evidence="1 2" id="KW-0728">SH3 domain</keyword>
<sequence length="1248" mass="134031">MTVPFRVKALYEYSSPHDDDLNFNVGQIITVTEEEDQDWYGGQYLDDDGIKKEGIFPRNFVEKLEPTAPPRPTRTRPKREPDVARPAETVAPAPPPPAPTAEKPASVENVENVEISEPKPERPVERDIAIAEPEPPVTTVSAVPVASKPAQPALAKPPPKVVSPPVAPAAAAEPSGPNPRAGPPSASEKPLSNSFKDRIAAFNKPAAPPVAPFKPTGLGGGAGPSAFVKKTFVAPPPSRNAYVLSPREKPATSVYHREEDPEIKEREAEAQSQAERAGLVPADQSHEGGENDQPKPTSLKERIALLQRQQVEQARRHADAAAKKERPKKPQKKKPDTAAQGDEGVAETGEGALLSPSLERAETGETEAGTSTDEANVRSLSLPRRRASKGLAVDESHDGNEADMSGAGDTTEGQDDLTEREDSEEPSRNVRRRPTSHTTAATVPHHEAEAKTAATQPVGQQDEEEGEDEEDDVDPEVRRREELRARMAKMSGGMGFHGMFGAPIPPMAKPPSKKKTPKAVESAMEEEQDTEKNTLSRAGAPPIPTAMALPGMGNALAPSRGRHDEQEGGEDDVGEDTPGPSRTAPHSLPARASGHRDDADVEEEEQEEQEEEERDGEAMQAPIPDTASPRRGLSGAPPLPGGRAVPPPVPTESRAPPPPPPLPAEIKAPTDGSESDDELSGGGRDNVPGQVGVHAKRSPPMPPQPASGLPTRPPPLSPRPDDLPAQSSAAAAASKRTSRPPPPIPGSAPALPPATSRPPPPPPPPAGDLRRQSTLDAAVATPSRPPQAGEEEDEEVTEYEGDYDTDIASSAPHKDALKAHARESSVEDNMLQSPVRETPPSIPPPVPSAAAPRAVPPPIPSQPPTLGDKRQSIDVPRAAPPPPPTPAKDAPAGAARDTDEYDPYNYASPLPPPAAPPAGSTYSHRTPKIDEDKDYFPGPAAAVPGSSVPERRPPPAATPGRAAGNRPSLDLPRTSTSNRRSMDMHRPSVESDFIANDVDLAVQNGWWKQANQVPPIFQGRKDIHYESEETTTTNQGAKTVTRRDVFVLFQDYSQTIVTVRYDPYNPSDAELDQRHEAPPRALRQDQMEEFHERYGRQISDAATSKKDTVVGDGTPQGFVLEMLRPLSGALPPVGTRSYGALVYANMANASIQQQDVIRAGDIISFRNAKFQGKHGPMHAKYSAEVGKPDHVAVVAEWDGTKKKVRAWEQGRENKKVKMESYKLDDLRSGEVKIWRVVPRSWVAWNMQP</sequence>
<dbReference type="InterPro" id="IPR001452">
    <property type="entry name" value="SH3_domain"/>
</dbReference>
<reference evidence="5" key="1">
    <citation type="submission" date="2020-03" db="EMBL/GenBank/DDBJ databases">
        <title>A mixture of massive structural variations and highly conserved coding sequences in Ustilaginoidea virens genome.</title>
        <authorList>
            <person name="Zhang K."/>
            <person name="Zhao Z."/>
            <person name="Zhang Z."/>
            <person name="Li Y."/>
            <person name="Hsiang T."/>
            <person name="Sun W."/>
        </authorList>
    </citation>
    <scope>NUCLEOTIDE SEQUENCE</scope>
    <source>
        <strain evidence="5">UV-8b</strain>
    </source>
</reference>
<feature type="compositionally biased region" description="Pro residues" evidence="3">
    <location>
        <begin position="854"/>
        <end position="863"/>
    </location>
</feature>
<dbReference type="InterPro" id="IPR035552">
    <property type="entry name" value="Mti1_SH3"/>
</dbReference>
<proteinExistence type="predicted"/>
<feature type="compositionally biased region" description="Basic and acidic residues" evidence="3">
    <location>
        <begin position="812"/>
        <end position="825"/>
    </location>
</feature>
<feature type="compositionally biased region" description="Basic and acidic residues" evidence="3">
    <location>
        <begin position="475"/>
        <end position="485"/>
    </location>
</feature>
<feature type="compositionally biased region" description="Pro residues" evidence="3">
    <location>
        <begin position="699"/>
        <end position="718"/>
    </location>
</feature>
<dbReference type="PRINTS" id="PR00452">
    <property type="entry name" value="SH3DOMAIN"/>
</dbReference>
<dbReference type="RefSeq" id="XP_042994461.1">
    <property type="nucleotide sequence ID" value="XM_043138527.1"/>
</dbReference>
<feature type="compositionally biased region" description="Acidic residues" evidence="3">
    <location>
        <begin position="461"/>
        <end position="474"/>
    </location>
</feature>
<feature type="compositionally biased region" description="Low complexity" evidence="3">
    <location>
        <begin position="100"/>
        <end position="113"/>
    </location>
</feature>
<feature type="compositionally biased region" description="Low complexity" evidence="3">
    <location>
        <begin position="723"/>
        <end position="735"/>
    </location>
</feature>
<feature type="compositionally biased region" description="Pro residues" evidence="3">
    <location>
        <begin position="739"/>
        <end position="766"/>
    </location>
</feature>
<feature type="compositionally biased region" description="Acidic residues" evidence="3">
    <location>
        <begin position="599"/>
        <end position="615"/>
    </location>
</feature>
<feature type="region of interest" description="Disordered" evidence="3">
    <location>
        <begin position="60"/>
        <end position="985"/>
    </location>
</feature>
<dbReference type="CDD" id="cd11887">
    <property type="entry name" value="SH3_Bbc1"/>
    <property type="match status" value="1"/>
</dbReference>
<keyword evidence="6" id="KW-1185">Reference proteome</keyword>
<dbReference type="SUPFAM" id="SSF50044">
    <property type="entry name" value="SH3-domain"/>
    <property type="match status" value="1"/>
</dbReference>
<feature type="compositionally biased region" description="Acidic residues" evidence="3">
    <location>
        <begin position="789"/>
        <end position="805"/>
    </location>
</feature>
<feature type="compositionally biased region" description="Pro residues" evidence="3">
    <location>
        <begin position="637"/>
        <end position="663"/>
    </location>
</feature>
<evidence type="ECO:0000256" key="2">
    <source>
        <dbReference type="PROSITE-ProRule" id="PRU00192"/>
    </source>
</evidence>
<dbReference type="Pfam" id="PF00018">
    <property type="entry name" value="SH3_1"/>
    <property type="match status" value="1"/>
</dbReference>
<evidence type="ECO:0000256" key="1">
    <source>
        <dbReference type="ARBA" id="ARBA00022443"/>
    </source>
</evidence>
<dbReference type="AlphaFoldDB" id="A0A8E5MDZ6"/>
<feature type="domain" description="SH3" evidence="4">
    <location>
        <begin position="2"/>
        <end position="66"/>
    </location>
</feature>
<gene>
    <name evidence="5" type="ORF">UV8b_01029</name>
</gene>
<dbReference type="InterPro" id="IPR036028">
    <property type="entry name" value="SH3-like_dom_sf"/>
</dbReference>
<dbReference type="KEGG" id="uvi:66061807"/>
<dbReference type="InterPro" id="IPR057402">
    <property type="entry name" value="AIM3_BBC1_C"/>
</dbReference>
<dbReference type="SMART" id="SM00326">
    <property type="entry name" value="SH3"/>
    <property type="match status" value="1"/>
</dbReference>
<feature type="compositionally biased region" description="Pro residues" evidence="3">
    <location>
        <begin position="155"/>
        <end position="167"/>
    </location>
</feature>
<feature type="compositionally biased region" description="Low complexity" evidence="3">
    <location>
        <begin position="137"/>
        <end position="154"/>
    </location>
</feature>
<dbReference type="Gene3D" id="2.30.30.40">
    <property type="entry name" value="SH3 Domains"/>
    <property type="match status" value="1"/>
</dbReference>
<feature type="compositionally biased region" description="Basic and acidic residues" evidence="3">
    <location>
        <begin position="284"/>
        <end position="303"/>
    </location>
</feature>
<dbReference type="PANTHER" id="PTHR45929:SF6">
    <property type="entry name" value="SH3 DOMAIN PROTEIN (AFU_ORTHOLOGUE AFUA_2G10320)"/>
    <property type="match status" value="1"/>
</dbReference>
<name>A0A8E5MDZ6_USTVR</name>
<dbReference type="InterPro" id="IPR050670">
    <property type="entry name" value="STAM"/>
</dbReference>